<dbReference type="EMBL" id="CAJVPL010017634">
    <property type="protein sequence ID" value="CAG8699415.1"/>
    <property type="molecule type" value="Genomic_DNA"/>
</dbReference>
<evidence type="ECO:0000313" key="1">
    <source>
        <dbReference type="EMBL" id="CAG8699415.1"/>
    </source>
</evidence>
<dbReference type="Pfam" id="PF24681">
    <property type="entry name" value="Kelch_KLHDC2_KLHL20_DRC7"/>
    <property type="match status" value="1"/>
</dbReference>
<proteinExistence type="predicted"/>
<accession>A0A9N9HPM0</accession>
<gene>
    <name evidence="1" type="ORF">AGERDE_LOCUS13432</name>
</gene>
<feature type="non-terminal residue" evidence="1">
    <location>
        <position position="1"/>
    </location>
</feature>
<dbReference type="SUPFAM" id="SSF117281">
    <property type="entry name" value="Kelch motif"/>
    <property type="match status" value="1"/>
</dbReference>
<name>A0A9N9HPM0_9GLOM</name>
<dbReference type="Gene3D" id="2.120.10.80">
    <property type="entry name" value="Kelch-type beta propeller"/>
    <property type="match status" value="1"/>
</dbReference>
<evidence type="ECO:0000313" key="2">
    <source>
        <dbReference type="Proteomes" id="UP000789831"/>
    </source>
</evidence>
<sequence>IFVWGGRNGNNSQVNNVNNTMYVFEADKWKSYDFDNAPNPRASYSATLLDDRIIYIGGISKNPYPDVNFLELLIFDTKKLEWDIQPSTSDKQIRNRAFHSALLCSDSISIIMYGGIYEPVEAQIPNSDSVWILNTKTWTWSQQS</sequence>
<comment type="caution">
    <text evidence="1">The sequence shown here is derived from an EMBL/GenBank/DDBJ whole genome shotgun (WGS) entry which is preliminary data.</text>
</comment>
<protein>
    <submittedName>
        <fullName evidence="1">8236_t:CDS:1</fullName>
    </submittedName>
</protein>
<dbReference type="OrthoDB" id="432528at2759"/>
<organism evidence="1 2">
    <name type="scientific">Ambispora gerdemannii</name>
    <dbReference type="NCBI Taxonomy" id="144530"/>
    <lineage>
        <taxon>Eukaryota</taxon>
        <taxon>Fungi</taxon>
        <taxon>Fungi incertae sedis</taxon>
        <taxon>Mucoromycota</taxon>
        <taxon>Glomeromycotina</taxon>
        <taxon>Glomeromycetes</taxon>
        <taxon>Archaeosporales</taxon>
        <taxon>Ambisporaceae</taxon>
        <taxon>Ambispora</taxon>
    </lineage>
</organism>
<dbReference type="PANTHER" id="PTHR23244">
    <property type="entry name" value="KELCH REPEAT DOMAIN"/>
    <property type="match status" value="1"/>
</dbReference>
<dbReference type="PANTHER" id="PTHR23244:SF471">
    <property type="entry name" value="GUANINE NUCLEOTIDE-BINDING PROTEIN SUBUNIT BETA 1-RELATED"/>
    <property type="match status" value="1"/>
</dbReference>
<reference evidence="1" key="1">
    <citation type="submission" date="2021-06" db="EMBL/GenBank/DDBJ databases">
        <authorList>
            <person name="Kallberg Y."/>
            <person name="Tangrot J."/>
            <person name="Rosling A."/>
        </authorList>
    </citation>
    <scope>NUCLEOTIDE SEQUENCE</scope>
    <source>
        <strain evidence="1">MT106</strain>
    </source>
</reference>
<dbReference type="Proteomes" id="UP000789831">
    <property type="component" value="Unassembled WGS sequence"/>
</dbReference>
<dbReference type="AlphaFoldDB" id="A0A9N9HPM0"/>
<feature type="non-terminal residue" evidence="1">
    <location>
        <position position="144"/>
    </location>
</feature>
<dbReference type="InterPro" id="IPR015915">
    <property type="entry name" value="Kelch-typ_b-propeller"/>
</dbReference>
<keyword evidence="2" id="KW-1185">Reference proteome</keyword>